<keyword evidence="3" id="KW-0812">Transmembrane</keyword>
<name>A0A814ASQ1_ADIRI</name>
<feature type="region of interest" description="Disordered" evidence="2">
    <location>
        <begin position="1"/>
        <end position="67"/>
    </location>
</feature>
<comment type="subcellular location">
    <subcellularLocation>
        <location evidence="1">Membrane</location>
        <topology evidence="1">Multi-pass membrane protein</topology>
    </subcellularLocation>
</comment>
<feature type="transmembrane region" description="Helical" evidence="3">
    <location>
        <begin position="307"/>
        <end position="325"/>
    </location>
</feature>
<protein>
    <submittedName>
        <fullName evidence="4">Uncharacterized protein</fullName>
    </submittedName>
</protein>
<gene>
    <name evidence="4" type="ORF">EDS130_LOCUS10611</name>
</gene>
<evidence type="ECO:0000256" key="1">
    <source>
        <dbReference type="ARBA" id="ARBA00004141"/>
    </source>
</evidence>
<evidence type="ECO:0000256" key="2">
    <source>
        <dbReference type="SAM" id="MobiDB-lite"/>
    </source>
</evidence>
<dbReference type="PANTHER" id="PTHR18945">
    <property type="entry name" value="NEUROTRANSMITTER GATED ION CHANNEL"/>
    <property type="match status" value="1"/>
</dbReference>
<proteinExistence type="predicted"/>
<feature type="transmembrane region" description="Helical" evidence="3">
    <location>
        <begin position="386"/>
        <end position="408"/>
    </location>
</feature>
<evidence type="ECO:0000313" key="5">
    <source>
        <dbReference type="Proteomes" id="UP000663852"/>
    </source>
</evidence>
<dbReference type="GO" id="GO:0005230">
    <property type="term" value="F:extracellular ligand-gated monoatomic ion channel activity"/>
    <property type="evidence" value="ECO:0007669"/>
    <property type="project" value="InterPro"/>
</dbReference>
<dbReference type="InterPro" id="IPR036734">
    <property type="entry name" value="Neur_chan_lig-bd_sf"/>
</dbReference>
<feature type="compositionally biased region" description="Low complexity" evidence="2">
    <location>
        <begin position="11"/>
        <end position="22"/>
    </location>
</feature>
<comment type="caution">
    <text evidence="4">The sequence shown here is derived from an EMBL/GenBank/DDBJ whole genome shotgun (WGS) entry which is preliminary data.</text>
</comment>
<dbReference type="InterPro" id="IPR006201">
    <property type="entry name" value="Neur_channel"/>
</dbReference>
<sequence>MQANRIGLVLSTTTERPPSTSSVRFTTRQRLQQSDPQQIHRDTNQNNSSMLNSPKKSRRNSSVDDISDTSKAMQNLVSPNSFQNLILRKIHRDAVEVSICCIFVRVGDIDTLNERYYGEFLLEASWEEPSFKGLQSRPFDPSIRWTPELELMNGIGELQDDVTYSVHHNKQGFATVTEHHRLKGTLWERMELHHFPVDVQELSLSITSSRTDKEVTFIRDLRKPSGVNRRVFTDEQEWYLFEYVDIEVTHQIDEYLDDVHNHPVVICSCYAARKYGYFIWNAYFLIFLITSASFTTFPIPLSNIHGRIQIACTLLLTSITFRWLCNKALPTISYLTAVDIYAIGSIFSLCLLNIYHGVIGYMNYYTLGSTYNTVLNAPQIVTIDRYALVVFTLVFFIYQIGTLIWMYLVPLKKRRLMFAKDKENRVRMRKKFSKQNLNFTNS</sequence>
<reference evidence="4" key="1">
    <citation type="submission" date="2021-02" db="EMBL/GenBank/DDBJ databases">
        <authorList>
            <person name="Nowell W R."/>
        </authorList>
    </citation>
    <scope>NUCLEOTIDE SEQUENCE</scope>
</reference>
<feature type="transmembrane region" description="Helical" evidence="3">
    <location>
        <begin position="282"/>
        <end position="301"/>
    </location>
</feature>
<evidence type="ECO:0000313" key="4">
    <source>
        <dbReference type="EMBL" id="CAF0917925.1"/>
    </source>
</evidence>
<dbReference type="SUPFAM" id="SSF90112">
    <property type="entry name" value="Neurotransmitter-gated ion-channel transmembrane pore"/>
    <property type="match status" value="1"/>
</dbReference>
<dbReference type="Gene3D" id="1.20.58.390">
    <property type="entry name" value="Neurotransmitter-gated ion-channel transmembrane domain"/>
    <property type="match status" value="1"/>
</dbReference>
<keyword evidence="3" id="KW-0472">Membrane</keyword>
<dbReference type="OrthoDB" id="189655at2759"/>
<evidence type="ECO:0000256" key="3">
    <source>
        <dbReference type="SAM" id="Phobius"/>
    </source>
</evidence>
<accession>A0A814ASQ1</accession>
<dbReference type="GO" id="GO:0016020">
    <property type="term" value="C:membrane"/>
    <property type="evidence" value="ECO:0007669"/>
    <property type="project" value="UniProtKB-SubCell"/>
</dbReference>
<feature type="transmembrane region" description="Helical" evidence="3">
    <location>
        <begin position="332"/>
        <end position="355"/>
    </location>
</feature>
<organism evidence="4 5">
    <name type="scientific">Adineta ricciae</name>
    <name type="common">Rotifer</name>
    <dbReference type="NCBI Taxonomy" id="249248"/>
    <lineage>
        <taxon>Eukaryota</taxon>
        <taxon>Metazoa</taxon>
        <taxon>Spiralia</taxon>
        <taxon>Gnathifera</taxon>
        <taxon>Rotifera</taxon>
        <taxon>Eurotatoria</taxon>
        <taxon>Bdelloidea</taxon>
        <taxon>Adinetida</taxon>
        <taxon>Adinetidae</taxon>
        <taxon>Adineta</taxon>
    </lineage>
</organism>
<dbReference type="GO" id="GO:0004888">
    <property type="term" value="F:transmembrane signaling receptor activity"/>
    <property type="evidence" value="ECO:0007669"/>
    <property type="project" value="InterPro"/>
</dbReference>
<dbReference type="InterPro" id="IPR036719">
    <property type="entry name" value="Neuro-gated_channel_TM_sf"/>
</dbReference>
<dbReference type="InterPro" id="IPR038050">
    <property type="entry name" value="Neuro_actylchol_rec"/>
</dbReference>
<feature type="compositionally biased region" description="Polar residues" evidence="2">
    <location>
        <begin position="23"/>
        <end position="37"/>
    </location>
</feature>
<feature type="compositionally biased region" description="Polar residues" evidence="2">
    <location>
        <begin position="44"/>
        <end position="54"/>
    </location>
</feature>
<dbReference type="Gene3D" id="2.70.170.10">
    <property type="entry name" value="Neurotransmitter-gated ion-channel ligand-binding domain"/>
    <property type="match status" value="1"/>
</dbReference>
<dbReference type="SUPFAM" id="SSF63712">
    <property type="entry name" value="Nicotinic receptor ligand binding domain-like"/>
    <property type="match status" value="1"/>
</dbReference>
<dbReference type="EMBL" id="CAJNOJ010000037">
    <property type="protein sequence ID" value="CAF0917925.1"/>
    <property type="molecule type" value="Genomic_DNA"/>
</dbReference>
<dbReference type="AlphaFoldDB" id="A0A814ASQ1"/>
<dbReference type="Proteomes" id="UP000663852">
    <property type="component" value="Unassembled WGS sequence"/>
</dbReference>
<keyword evidence="3" id="KW-1133">Transmembrane helix</keyword>